<dbReference type="EC" id="2.7.10.2" evidence="4"/>
<keyword evidence="13 17" id="KW-0472">Membrane</keyword>
<name>A0ABQ3D753_9RHOB</name>
<keyword evidence="10 21" id="KW-0418">Kinase</keyword>
<comment type="similarity">
    <text evidence="3">Belongs to the etk/wzc family.</text>
</comment>
<evidence type="ECO:0000256" key="3">
    <source>
        <dbReference type="ARBA" id="ARBA00008883"/>
    </source>
</evidence>
<reference evidence="22" key="1">
    <citation type="journal article" date="2019" name="Int. J. Syst. Evol. Microbiol.">
        <title>The Global Catalogue of Microorganisms (GCM) 10K type strain sequencing project: providing services to taxonomists for standard genome sequencing and annotation.</title>
        <authorList>
            <consortium name="The Broad Institute Genomics Platform"/>
            <consortium name="The Broad Institute Genome Sequencing Center for Infectious Disease"/>
            <person name="Wu L."/>
            <person name="Ma J."/>
        </authorList>
    </citation>
    <scope>NUCLEOTIDE SEQUENCE [LARGE SCALE GENOMIC DNA]</scope>
    <source>
        <strain evidence="22">KCTC 32465</strain>
    </source>
</reference>
<keyword evidence="16" id="KW-0175">Coiled coil</keyword>
<evidence type="ECO:0000256" key="17">
    <source>
        <dbReference type="SAM" id="Phobius"/>
    </source>
</evidence>
<evidence type="ECO:0000256" key="6">
    <source>
        <dbReference type="ARBA" id="ARBA00022519"/>
    </source>
</evidence>
<evidence type="ECO:0000256" key="13">
    <source>
        <dbReference type="ARBA" id="ARBA00023136"/>
    </source>
</evidence>
<organism evidence="21 22">
    <name type="scientific">Paramylibacter ulvae</name>
    <dbReference type="NCBI Taxonomy" id="1651968"/>
    <lineage>
        <taxon>Bacteria</taxon>
        <taxon>Pseudomonadati</taxon>
        <taxon>Pseudomonadota</taxon>
        <taxon>Alphaproteobacteria</taxon>
        <taxon>Rhodobacterales</taxon>
        <taxon>Paracoccaceae</taxon>
        <taxon>Paramylibacter</taxon>
    </lineage>
</organism>
<keyword evidence="5" id="KW-1003">Cell membrane</keyword>
<keyword evidence="14 21" id="KW-0829">Tyrosine-protein kinase</keyword>
<dbReference type="Proteomes" id="UP000634455">
    <property type="component" value="Unassembled WGS sequence"/>
</dbReference>
<evidence type="ECO:0000256" key="2">
    <source>
        <dbReference type="ARBA" id="ARBA00007316"/>
    </source>
</evidence>
<keyword evidence="22" id="KW-1185">Reference proteome</keyword>
<keyword evidence="8 17" id="KW-0812">Transmembrane</keyword>
<comment type="catalytic activity">
    <reaction evidence="15">
        <text>L-tyrosyl-[protein] + ATP = O-phospho-L-tyrosyl-[protein] + ADP + H(+)</text>
        <dbReference type="Rhea" id="RHEA:10596"/>
        <dbReference type="Rhea" id="RHEA-COMP:10136"/>
        <dbReference type="Rhea" id="RHEA-COMP:20101"/>
        <dbReference type="ChEBI" id="CHEBI:15378"/>
        <dbReference type="ChEBI" id="CHEBI:30616"/>
        <dbReference type="ChEBI" id="CHEBI:46858"/>
        <dbReference type="ChEBI" id="CHEBI:61978"/>
        <dbReference type="ChEBI" id="CHEBI:456216"/>
        <dbReference type="EC" id="2.7.10.2"/>
    </reaction>
</comment>
<feature type="domain" description="Tyrosine-protein kinase G-rich" evidence="20">
    <location>
        <begin position="385"/>
        <end position="457"/>
    </location>
</feature>
<dbReference type="InterPro" id="IPR032807">
    <property type="entry name" value="GNVR"/>
</dbReference>
<dbReference type="InterPro" id="IPR005702">
    <property type="entry name" value="Wzc-like_C"/>
</dbReference>
<dbReference type="EMBL" id="BMZF01000008">
    <property type="protein sequence ID" value="GHA58882.1"/>
    <property type="molecule type" value="Genomic_DNA"/>
</dbReference>
<dbReference type="InterPro" id="IPR050445">
    <property type="entry name" value="Bact_polysacc_biosynth/exp"/>
</dbReference>
<gene>
    <name evidence="21" type="ORF">GCM10008927_25680</name>
</gene>
<dbReference type="PANTHER" id="PTHR32309:SF13">
    <property type="entry name" value="FERRIC ENTEROBACTIN TRANSPORT PROTEIN FEPE"/>
    <property type="match status" value="1"/>
</dbReference>
<evidence type="ECO:0000256" key="14">
    <source>
        <dbReference type="ARBA" id="ARBA00023137"/>
    </source>
</evidence>
<comment type="caution">
    <text evidence="21">The sequence shown here is derived from an EMBL/GenBank/DDBJ whole genome shotgun (WGS) entry which is preliminary data.</text>
</comment>
<feature type="domain" description="Polysaccharide chain length determinant N-terminal" evidence="18">
    <location>
        <begin position="14"/>
        <end position="112"/>
    </location>
</feature>
<evidence type="ECO:0000256" key="9">
    <source>
        <dbReference type="ARBA" id="ARBA00022741"/>
    </source>
</evidence>
<dbReference type="GO" id="GO:0004713">
    <property type="term" value="F:protein tyrosine kinase activity"/>
    <property type="evidence" value="ECO:0007669"/>
    <property type="project" value="UniProtKB-KW"/>
</dbReference>
<dbReference type="Pfam" id="PF02706">
    <property type="entry name" value="Wzz"/>
    <property type="match status" value="1"/>
</dbReference>
<evidence type="ECO:0000256" key="16">
    <source>
        <dbReference type="SAM" id="Coils"/>
    </source>
</evidence>
<proteinExistence type="inferred from homology"/>
<dbReference type="SUPFAM" id="SSF52540">
    <property type="entry name" value="P-loop containing nucleoside triphosphate hydrolases"/>
    <property type="match status" value="1"/>
</dbReference>
<feature type="coiled-coil region" evidence="16">
    <location>
        <begin position="345"/>
        <end position="393"/>
    </location>
</feature>
<sequence length="723" mass="80080">MQRAVNIPDASQDDEIDLFAIFSVLWRGKFWIGLAATIGFFIGGWYAFRVAEPIYPATATLKMETSQENIVDIQSVVADSILSGGWGDESQINTEMEVIQSRNMIAKLVAKLNLLEDPNYNSYLAEELAEMEPDESWLPQINIRGMIRSIFVSNDDEEGGDDEPISEAEVLNKVIDNALDVFRVSNISETYIFEIGADTDNPAESVRMANALADIYIQDAVDEKFEVTEKASKWLSQKAAELKVELESSEVRIKEFNDGTQFVSPENLALLTRQLKDMRQRITDLQETHDATRAKVQSIELLAGSNDYTSIADVAGDSRLTRLADMISNNQVTPDAFQTRLDQVMAQAKTDMARLTQQMSALSNSENTFKLQVEEQSDDLVQLQQLRREAEANSLLYESFLSRLKEITVQQGLLSPTARLLSPATPQRASAPRKASIMMMALILGGLAGVGAMLLRELMNNTFRSPEVLESFTAHNVLGTLPQIKANTRRKVLNYAATNPTSNFAEAVRNLRTSILLSDIDNPPQVIMTTSSTPAEGKTTVSLTLAQNMAGLGKRVLVLEGDIRKRVFAEYFDIEKSVGFIAVMTGEATLQDAVIRPEGMGVDILLGERSTANAADIFSSQKFIDLLKMLRDEYDYIIIDTPPVLAVPDARVIGQHADSIIYSVRWDKTSKTEVKTGLSMFGSVGLEVDGLVMTMLDLKKIRQYGYAGGYGYAYGYGDSYHSN</sequence>
<dbReference type="InterPro" id="IPR003856">
    <property type="entry name" value="LPS_length_determ_N"/>
</dbReference>
<evidence type="ECO:0000256" key="10">
    <source>
        <dbReference type="ARBA" id="ARBA00022777"/>
    </source>
</evidence>
<keyword evidence="6" id="KW-0997">Cell inner membrane</keyword>
<dbReference type="NCBIfam" id="TIGR01007">
    <property type="entry name" value="eps_fam"/>
    <property type="match status" value="1"/>
</dbReference>
<evidence type="ECO:0000313" key="21">
    <source>
        <dbReference type="EMBL" id="GHA58882.1"/>
    </source>
</evidence>
<evidence type="ECO:0000259" key="19">
    <source>
        <dbReference type="Pfam" id="PF13614"/>
    </source>
</evidence>
<feature type="domain" description="AAA" evidence="19">
    <location>
        <begin position="537"/>
        <end position="667"/>
    </location>
</feature>
<keyword evidence="7" id="KW-0808">Transferase</keyword>
<evidence type="ECO:0000313" key="22">
    <source>
        <dbReference type="Proteomes" id="UP000634455"/>
    </source>
</evidence>
<evidence type="ECO:0000259" key="18">
    <source>
        <dbReference type="Pfam" id="PF02706"/>
    </source>
</evidence>
<evidence type="ECO:0000256" key="15">
    <source>
        <dbReference type="ARBA" id="ARBA00051245"/>
    </source>
</evidence>
<dbReference type="PANTHER" id="PTHR32309">
    <property type="entry name" value="TYROSINE-PROTEIN KINASE"/>
    <property type="match status" value="1"/>
</dbReference>
<evidence type="ECO:0000256" key="11">
    <source>
        <dbReference type="ARBA" id="ARBA00022840"/>
    </source>
</evidence>
<evidence type="ECO:0000256" key="5">
    <source>
        <dbReference type="ARBA" id="ARBA00022475"/>
    </source>
</evidence>
<protein>
    <recommendedName>
        <fullName evidence="4">non-specific protein-tyrosine kinase</fullName>
        <ecNumber evidence="4">2.7.10.2</ecNumber>
    </recommendedName>
</protein>
<dbReference type="InterPro" id="IPR025669">
    <property type="entry name" value="AAA_dom"/>
</dbReference>
<dbReference type="CDD" id="cd05387">
    <property type="entry name" value="BY-kinase"/>
    <property type="match status" value="1"/>
</dbReference>
<feature type="transmembrane region" description="Helical" evidence="17">
    <location>
        <begin position="30"/>
        <end position="48"/>
    </location>
</feature>
<accession>A0ABQ3D753</accession>
<dbReference type="RefSeq" id="WP_189641133.1">
    <property type="nucleotide sequence ID" value="NZ_BMZF01000008.1"/>
</dbReference>
<feature type="coiled-coil region" evidence="16">
    <location>
        <begin position="268"/>
        <end position="295"/>
    </location>
</feature>
<evidence type="ECO:0000256" key="8">
    <source>
        <dbReference type="ARBA" id="ARBA00022692"/>
    </source>
</evidence>
<dbReference type="Gene3D" id="3.40.50.300">
    <property type="entry name" value="P-loop containing nucleotide triphosphate hydrolases"/>
    <property type="match status" value="1"/>
</dbReference>
<keyword evidence="12 17" id="KW-1133">Transmembrane helix</keyword>
<keyword evidence="11" id="KW-0067">ATP-binding</keyword>
<evidence type="ECO:0000256" key="4">
    <source>
        <dbReference type="ARBA" id="ARBA00011903"/>
    </source>
</evidence>
<evidence type="ECO:0000256" key="1">
    <source>
        <dbReference type="ARBA" id="ARBA00004429"/>
    </source>
</evidence>
<dbReference type="Pfam" id="PF13614">
    <property type="entry name" value="AAA_31"/>
    <property type="match status" value="1"/>
</dbReference>
<dbReference type="InterPro" id="IPR027417">
    <property type="entry name" value="P-loop_NTPase"/>
</dbReference>
<dbReference type="Pfam" id="PF13807">
    <property type="entry name" value="GNVR"/>
    <property type="match status" value="1"/>
</dbReference>
<keyword evidence="9" id="KW-0547">Nucleotide-binding</keyword>
<evidence type="ECO:0000259" key="20">
    <source>
        <dbReference type="Pfam" id="PF13807"/>
    </source>
</evidence>
<comment type="subcellular location">
    <subcellularLocation>
        <location evidence="1">Cell inner membrane</location>
        <topology evidence="1">Multi-pass membrane protein</topology>
    </subcellularLocation>
</comment>
<comment type="similarity">
    <text evidence="2">Belongs to the CpsD/CapB family.</text>
</comment>
<evidence type="ECO:0000256" key="12">
    <source>
        <dbReference type="ARBA" id="ARBA00022989"/>
    </source>
</evidence>
<evidence type="ECO:0000256" key="7">
    <source>
        <dbReference type="ARBA" id="ARBA00022679"/>
    </source>
</evidence>